<proteinExistence type="predicted"/>
<dbReference type="PANTHER" id="PTHR31050">
    <property type="entry name" value="OS08G0413200 PROTEIN"/>
    <property type="match status" value="1"/>
</dbReference>
<accession>A0A1U8AHV3</accession>
<name>A0A1U8AHV3_NELNU</name>
<reference evidence="2" key="1">
    <citation type="submission" date="2025-08" db="UniProtKB">
        <authorList>
            <consortium name="RefSeq"/>
        </authorList>
    </citation>
    <scope>IDENTIFICATION</scope>
</reference>
<dbReference type="InParanoid" id="A0A1U8AHV3"/>
<evidence type="ECO:0000313" key="2">
    <source>
        <dbReference type="RefSeq" id="XP_010262018.1"/>
    </source>
</evidence>
<dbReference type="KEGG" id="nnu:104600645"/>
<evidence type="ECO:0000313" key="1">
    <source>
        <dbReference type="Proteomes" id="UP000189703"/>
    </source>
</evidence>
<dbReference type="OrthoDB" id="1898393at2759"/>
<dbReference type="eggNOG" id="ENOG502QYPD">
    <property type="taxonomic scope" value="Eukaryota"/>
</dbReference>
<sequence length="397" mass="46112">MYVARPLSMYRMQPSALSVPTPEAPYSGYLVITDEESEAQDRCCWGMYKNKQVRELPFPQNKILTIVHHSSGSEDHGSSSVDRHKLWFVPVLDQPLSSNRYYVIRAKGKHKGQACRCSREAYVNTCCFCNFEKDVKPRILNYRDIYQQVEIHRRRGPDGGFVAKSASPDGYPPFFLKRKGWEAYASSIHHCQLSEALGLNISLRMRLPEFDFPMSSKRSGTVVVGKWYCPFVFIREKLKLKAQMKKSMFYQMTLEQFWEEIYTCDNDKNEVNVVKVNVSVQKEVAIIFGMEAMKDDTCGVDEVMWFRLLDHNKRGLSVGLSSAIVGKMRWLQETVGWVDGVETDVRVEKVEEFRGDGVWNKLGCYMLVERFALRRMDGSLLLTYDFRHTHHIQSRWE</sequence>
<dbReference type="InterPro" id="IPR010683">
    <property type="entry name" value="DUF1262"/>
</dbReference>
<dbReference type="OMA" id="QWWEEIY"/>
<protein>
    <submittedName>
        <fullName evidence="2">Uncharacterized protein LOC104600645</fullName>
    </submittedName>
</protein>
<dbReference type="FunCoup" id="A0A1U8AHV3">
    <property type="interactions" value="3"/>
</dbReference>
<dbReference type="PANTHER" id="PTHR31050:SF4">
    <property type="entry name" value="DUF1262 FAMILY PROTEIN (DUF1262)"/>
    <property type="match status" value="1"/>
</dbReference>
<gene>
    <name evidence="2" type="primary">LOC104600645</name>
</gene>
<organism evidence="1 2">
    <name type="scientific">Nelumbo nucifera</name>
    <name type="common">Sacred lotus</name>
    <dbReference type="NCBI Taxonomy" id="4432"/>
    <lineage>
        <taxon>Eukaryota</taxon>
        <taxon>Viridiplantae</taxon>
        <taxon>Streptophyta</taxon>
        <taxon>Embryophyta</taxon>
        <taxon>Tracheophyta</taxon>
        <taxon>Spermatophyta</taxon>
        <taxon>Magnoliopsida</taxon>
        <taxon>Proteales</taxon>
        <taxon>Nelumbonaceae</taxon>
        <taxon>Nelumbo</taxon>
    </lineage>
</organism>
<dbReference type="GeneID" id="104600645"/>
<dbReference type="Pfam" id="PF06880">
    <property type="entry name" value="DUF1262"/>
    <property type="match status" value="1"/>
</dbReference>
<keyword evidence="1" id="KW-1185">Reference proteome</keyword>
<dbReference type="Proteomes" id="UP000189703">
    <property type="component" value="Unplaced"/>
</dbReference>
<dbReference type="RefSeq" id="XP_010262018.1">
    <property type="nucleotide sequence ID" value="XM_010263716.2"/>
</dbReference>
<dbReference type="AlphaFoldDB" id="A0A1U8AHV3"/>